<comment type="caution">
    <text evidence="2">The sequence shown here is derived from an EMBL/GenBank/DDBJ whole genome shotgun (WGS) entry which is preliminary data.</text>
</comment>
<protein>
    <submittedName>
        <fullName evidence="2">Uncharacterized protein</fullName>
    </submittedName>
</protein>
<sequence>AELWLIVINLRLKLSLALTVTSRPSRTLRLPVSPSRGVIPSN</sequence>
<feature type="non-terminal residue" evidence="2">
    <location>
        <position position="42"/>
    </location>
</feature>
<evidence type="ECO:0000313" key="2">
    <source>
        <dbReference type="EMBL" id="MCI84404.1"/>
    </source>
</evidence>
<feature type="non-terminal residue" evidence="2">
    <location>
        <position position="1"/>
    </location>
</feature>
<accession>A0A392V801</accession>
<evidence type="ECO:0000313" key="3">
    <source>
        <dbReference type="Proteomes" id="UP000265520"/>
    </source>
</evidence>
<organism evidence="2 3">
    <name type="scientific">Trifolium medium</name>
    <dbReference type="NCBI Taxonomy" id="97028"/>
    <lineage>
        <taxon>Eukaryota</taxon>
        <taxon>Viridiplantae</taxon>
        <taxon>Streptophyta</taxon>
        <taxon>Embryophyta</taxon>
        <taxon>Tracheophyta</taxon>
        <taxon>Spermatophyta</taxon>
        <taxon>Magnoliopsida</taxon>
        <taxon>eudicotyledons</taxon>
        <taxon>Gunneridae</taxon>
        <taxon>Pentapetalae</taxon>
        <taxon>rosids</taxon>
        <taxon>fabids</taxon>
        <taxon>Fabales</taxon>
        <taxon>Fabaceae</taxon>
        <taxon>Papilionoideae</taxon>
        <taxon>50 kb inversion clade</taxon>
        <taxon>NPAAA clade</taxon>
        <taxon>Hologalegina</taxon>
        <taxon>IRL clade</taxon>
        <taxon>Trifolieae</taxon>
        <taxon>Trifolium</taxon>
    </lineage>
</organism>
<feature type="chain" id="PRO_5017228532" evidence="1">
    <location>
        <begin position="18"/>
        <end position="42"/>
    </location>
</feature>
<reference evidence="2 3" key="1">
    <citation type="journal article" date="2018" name="Front. Plant Sci.">
        <title>Red Clover (Trifolium pratense) and Zigzag Clover (T. medium) - A Picture of Genomic Similarities and Differences.</title>
        <authorList>
            <person name="Dluhosova J."/>
            <person name="Istvanek J."/>
            <person name="Nedelnik J."/>
            <person name="Repkova J."/>
        </authorList>
    </citation>
    <scope>NUCLEOTIDE SEQUENCE [LARGE SCALE GENOMIC DNA]</scope>
    <source>
        <strain evidence="3">cv. 10/8</strain>
        <tissue evidence="2">Leaf</tissue>
    </source>
</reference>
<proteinExistence type="predicted"/>
<dbReference type="EMBL" id="LXQA011090137">
    <property type="protein sequence ID" value="MCI84404.1"/>
    <property type="molecule type" value="Genomic_DNA"/>
</dbReference>
<dbReference type="AlphaFoldDB" id="A0A392V801"/>
<keyword evidence="3" id="KW-1185">Reference proteome</keyword>
<keyword evidence="1" id="KW-0732">Signal</keyword>
<dbReference type="Proteomes" id="UP000265520">
    <property type="component" value="Unassembled WGS sequence"/>
</dbReference>
<name>A0A392V801_9FABA</name>
<evidence type="ECO:0000256" key="1">
    <source>
        <dbReference type="SAM" id="SignalP"/>
    </source>
</evidence>
<feature type="signal peptide" evidence="1">
    <location>
        <begin position="1"/>
        <end position="17"/>
    </location>
</feature>